<protein>
    <submittedName>
        <fullName evidence="9">Dna2/Cas4 domain-containing protein</fullName>
    </submittedName>
</protein>
<evidence type="ECO:0000313" key="9">
    <source>
        <dbReference type="EMBL" id="MBP1467436.1"/>
    </source>
</evidence>
<keyword evidence="7" id="KW-0812">Transmembrane</keyword>
<comment type="caution">
    <text evidence="9">The sequence shown here is derived from an EMBL/GenBank/DDBJ whole genome shotgun (WGS) entry which is preliminary data.</text>
</comment>
<evidence type="ECO:0000256" key="1">
    <source>
        <dbReference type="ARBA" id="ARBA00001966"/>
    </source>
</evidence>
<evidence type="ECO:0000256" key="2">
    <source>
        <dbReference type="ARBA" id="ARBA00022722"/>
    </source>
</evidence>
<keyword evidence="4" id="KW-0378">Hydrolase</keyword>
<keyword evidence="6" id="KW-0411">Iron-sulfur</keyword>
<dbReference type="PANTHER" id="PTHR36531">
    <property type="entry name" value="CRISPR-ASSOCIATED EXONUCLEASE CAS4"/>
    <property type="match status" value="1"/>
</dbReference>
<feature type="domain" description="DUF83" evidence="8">
    <location>
        <begin position="76"/>
        <end position="185"/>
    </location>
</feature>
<keyword evidence="2" id="KW-0540">Nuclease</keyword>
<keyword evidence="5" id="KW-0408">Iron</keyword>
<gene>
    <name evidence="9" type="ORF">EYB53_017110</name>
</gene>
<keyword evidence="10" id="KW-1185">Reference proteome</keyword>
<feature type="transmembrane region" description="Helical" evidence="7">
    <location>
        <begin position="12"/>
        <end position="42"/>
    </location>
</feature>
<keyword evidence="3" id="KW-0479">Metal-binding</keyword>
<sequence length="190" mass="20567">MVAWDRSADRRGVTAGAIVAIEALAAGLIGLALLVLASAALLRRRTGLPWGRVVADDVGEGRRLQRPLFAAAYGLTGKPDYLLERGGHTIPVEVKPGRQASTPYDSDLMQLAAYCLLVEATTGQAPPYGLLRYAQTTFRLAYTPAVRDELLATLAVMRDLLDQADVRRSHDEDRRCAGCGFRELCEDALA</sequence>
<reference evidence="9 10" key="1">
    <citation type="submission" date="2021-03" db="EMBL/GenBank/DDBJ databases">
        <authorList>
            <person name="Grouzdev D.S."/>
        </authorList>
    </citation>
    <scope>NUCLEOTIDE SEQUENCE [LARGE SCALE GENOMIC DNA]</scope>
    <source>
        <strain evidence="9 10">M50-1</strain>
    </source>
</reference>
<dbReference type="InterPro" id="IPR051827">
    <property type="entry name" value="Cas4_exonuclease"/>
</dbReference>
<evidence type="ECO:0000256" key="5">
    <source>
        <dbReference type="ARBA" id="ARBA00023004"/>
    </source>
</evidence>
<dbReference type="Gene3D" id="3.90.320.10">
    <property type="match status" value="1"/>
</dbReference>
<accession>A0ABS4DDA8</accession>
<keyword evidence="7" id="KW-1133">Transmembrane helix</keyword>
<comment type="cofactor">
    <cofactor evidence="1">
        <name>[4Fe-4S] cluster</name>
        <dbReference type="ChEBI" id="CHEBI:49883"/>
    </cofactor>
</comment>
<evidence type="ECO:0000256" key="4">
    <source>
        <dbReference type="ARBA" id="ARBA00022801"/>
    </source>
</evidence>
<evidence type="ECO:0000313" key="10">
    <source>
        <dbReference type="Proteomes" id="UP001193081"/>
    </source>
</evidence>
<dbReference type="PANTHER" id="PTHR36531:SF6">
    <property type="entry name" value="DNA REPLICATION ATP-DEPENDENT HELICASE_NUCLEASE DNA2"/>
    <property type="match status" value="1"/>
</dbReference>
<dbReference type="EMBL" id="SIJK02000033">
    <property type="protein sequence ID" value="MBP1467436.1"/>
    <property type="molecule type" value="Genomic_DNA"/>
</dbReference>
<evidence type="ECO:0000259" key="8">
    <source>
        <dbReference type="Pfam" id="PF01930"/>
    </source>
</evidence>
<proteinExistence type="predicted"/>
<dbReference type="Proteomes" id="UP001193081">
    <property type="component" value="Unassembled WGS sequence"/>
</dbReference>
<organism evidence="9 10">
    <name type="scientific">Candidatus Chloroploca mongolica</name>
    <dbReference type="NCBI Taxonomy" id="2528176"/>
    <lineage>
        <taxon>Bacteria</taxon>
        <taxon>Bacillati</taxon>
        <taxon>Chloroflexota</taxon>
        <taxon>Chloroflexia</taxon>
        <taxon>Chloroflexales</taxon>
        <taxon>Chloroflexineae</taxon>
        <taxon>Oscillochloridaceae</taxon>
        <taxon>Candidatus Chloroploca</taxon>
    </lineage>
</organism>
<evidence type="ECO:0000256" key="3">
    <source>
        <dbReference type="ARBA" id="ARBA00022723"/>
    </source>
</evidence>
<dbReference type="InterPro" id="IPR022765">
    <property type="entry name" value="Dna2/Cas4_DUF83"/>
</dbReference>
<dbReference type="Pfam" id="PF01930">
    <property type="entry name" value="Cas_Cas4"/>
    <property type="match status" value="1"/>
</dbReference>
<keyword evidence="7" id="KW-0472">Membrane</keyword>
<dbReference type="InterPro" id="IPR011604">
    <property type="entry name" value="PDDEXK-like_dom_sf"/>
</dbReference>
<name>A0ABS4DDA8_9CHLR</name>
<evidence type="ECO:0000256" key="6">
    <source>
        <dbReference type="ARBA" id="ARBA00023014"/>
    </source>
</evidence>
<evidence type="ECO:0000256" key="7">
    <source>
        <dbReference type="SAM" id="Phobius"/>
    </source>
</evidence>